<proteinExistence type="inferred from homology"/>
<evidence type="ECO:0000256" key="5">
    <source>
        <dbReference type="ARBA" id="ARBA00023002"/>
    </source>
</evidence>
<evidence type="ECO:0000313" key="7">
    <source>
        <dbReference type="EMBL" id="MCP9564798.1"/>
    </source>
</evidence>
<dbReference type="EMBL" id="NMPZ01000010">
    <property type="protein sequence ID" value="OXL44087.1"/>
    <property type="molecule type" value="Genomic_DNA"/>
</dbReference>
<dbReference type="RefSeq" id="WP_089543947.1">
    <property type="nucleotide sequence ID" value="NZ_DAWCKQ010000162.1"/>
</dbReference>
<protein>
    <submittedName>
        <fullName evidence="8">Diguanylate cyclase</fullName>
    </submittedName>
    <submittedName>
        <fullName evidence="7">Nitroreductase</fullName>
    </submittedName>
</protein>
<dbReference type="PANTHER" id="PTHR43673">
    <property type="entry name" value="NAD(P)H NITROREDUCTASE YDGI-RELATED"/>
    <property type="match status" value="1"/>
</dbReference>
<evidence type="ECO:0000313" key="11">
    <source>
        <dbReference type="Proteomes" id="UP000480425"/>
    </source>
</evidence>
<keyword evidence="4" id="KW-0288">FMN</keyword>
<dbReference type="InterPro" id="IPR029479">
    <property type="entry name" value="Nitroreductase"/>
</dbReference>
<dbReference type="EMBL" id="VZCB01000094">
    <property type="protein sequence ID" value="MQN81799.1"/>
    <property type="molecule type" value="Genomic_DNA"/>
</dbReference>
<feature type="domain" description="Nitroreductase" evidence="6">
    <location>
        <begin position="9"/>
        <end position="154"/>
    </location>
</feature>
<reference evidence="9 10" key="1">
    <citation type="submission" date="2017-07" db="EMBL/GenBank/DDBJ databases">
        <title>Draft genome sequence of Prevotella copri isolated from the gut of healthy adult Indian.</title>
        <authorList>
            <person name="Das B."/>
            <person name="Bag S."/>
            <person name="Ghosh T.S."/>
        </authorList>
    </citation>
    <scope>NUCLEOTIDE SEQUENCE [LARGE SCALE GENOMIC DNA]</scope>
    <source>
        <strain evidence="9 10">Indica</strain>
    </source>
</reference>
<reference evidence="8 11" key="2">
    <citation type="submission" date="2019-09" db="EMBL/GenBank/DDBJ databases">
        <title>Distinct polysaccharide growth profiles of human intestinal Prevotella copri isolates.</title>
        <authorList>
            <person name="Fehlner-Peach H."/>
            <person name="Magnabosco C."/>
            <person name="Raghavan V."/>
            <person name="Scher J.U."/>
            <person name="Tett A."/>
            <person name="Cox L.M."/>
            <person name="Gottsegen C."/>
            <person name="Watters A."/>
            <person name="Wiltshire- Gordon J.D."/>
            <person name="Segata N."/>
            <person name="Bonneau R."/>
            <person name="Littman D.R."/>
        </authorList>
    </citation>
    <scope>NUCLEOTIDE SEQUENCE [LARGE SCALE GENOMIC DNA]</scope>
    <source>
        <strain evidence="8">IA622</strain>
        <strain evidence="11">iA622</strain>
    </source>
</reference>
<reference evidence="7" key="3">
    <citation type="submission" date="2022-07" db="EMBL/GenBank/DDBJ databases">
        <title>Prevotella copri.</title>
        <authorList>
            <person name="Yang C."/>
        </authorList>
    </citation>
    <scope>NUCLEOTIDE SEQUENCE</scope>
    <source>
        <strain evidence="7">HF2107</strain>
    </source>
</reference>
<organism evidence="8 11">
    <name type="scientific">Segatella copri</name>
    <dbReference type="NCBI Taxonomy" id="165179"/>
    <lineage>
        <taxon>Bacteria</taxon>
        <taxon>Pseudomonadati</taxon>
        <taxon>Bacteroidota</taxon>
        <taxon>Bacteroidia</taxon>
        <taxon>Bacteroidales</taxon>
        <taxon>Prevotellaceae</taxon>
        <taxon>Segatella</taxon>
    </lineage>
</organism>
<dbReference type="PANTHER" id="PTHR43673:SF2">
    <property type="entry name" value="NITROREDUCTASE"/>
    <property type="match status" value="1"/>
</dbReference>
<dbReference type="GO" id="GO:0016491">
    <property type="term" value="F:oxidoreductase activity"/>
    <property type="evidence" value="ECO:0007669"/>
    <property type="project" value="UniProtKB-KW"/>
</dbReference>
<evidence type="ECO:0000313" key="8">
    <source>
        <dbReference type="EMBL" id="MQN81799.1"/>
    </source>
</evidence>
<accession>A0A229I6E1</accession>
<evidence type="ECO:0000259" key="6">
    <source>
        <dbReference type="Pfam" id="PF00881"/>
    </source>
</evidence>
<dbReference type="AlphaFoldDB" id="A0A229I6E1"/>
<dbReference type="OrthoDB" id="9804207at2"/>
<keyword evidence="5" id="KW-0560">Oxidoreductase</keyword>
<dbReference type="CDD" id="cd02136">
    <property type="entry name" value="PnbA_NfnB-like"/>
    <property type="match status" value="1"/>
</dbReference>
<evidence type="ECO:0000256" key="2">
    <source>
        <dbReference type="ARBA" id="ARBA00007118"/>
    </source>
</evidence>
<evidence type="ECO:0000313" key="10">
    <source>
        <dbReference type="Proteomes" id="UP000215155"/>
    </source>
</evidence>
<dbReference type="Proteomes" id="UP000215155">
    <property type="component" value="Unassembled WGS sequence"/>
</dbReference>
<dbReference type="Proteomes" id="UP001205531">
    <property type="component" value="Unassembled WGS sequence"/>
</dbReference>
<dbReference type="InterPro" id="IPR000415">
    <property type="entry name" value="Nitroreductase-like"/>
</dbReference>
<dbReference type="EMBL" id="JANDWZ010000019">
    <property type="protein sequence ID" value="MCP9564798.1"/>
    <property type="molecule type" value="Genomic_DNA"/>
</dbReference>
<name>A0A229I6E1_9BACT</name>
<evidence type="ECO:0000256" key="4">
    <source>
        <dbReference type="ARBA" id="ARBA00022643"/>
    </source>
</evidence>
<gene>
    <name evidence="9" type="ORF">CFT61_08190</name>
    <name evidence="8" type="ORF">F7D73_12770</name>
    <name evidence="7" type="ORF">NNC64_09540</name>
</gene>
<comment type="similarity">
    <text evidence="2">Belongs to the nitroreductase family.</text>
</comment>
<evidence type="ECO:0000256" key="3">
    <source>
        <dbReference type="ARBA" id="ARBA00022630"/>
    </source>
</evidence>
<dbReference type="Pfam" id="PF00881">
    <property type="entry name" value="Nitroreductase"/>
    <property type="match status" value="1"/>
</dbReference>
<evidence type="ECO:0000313" key="9">
    <source>
        <dbReference type="EMBL" id="OXL44087.1"/>
    </source>
</evidence>
<dbReference type="Proteomes" id="UP000480425">
    <property type="component" value="Unassembled WGS sequence"/>
</dbReference>
<comment type="cofactor">
    <cofactor evidence="1">
        <name>FMN</name>
        <dbReference type="ChEBI" id="CHEBI:58210"/>
    </cofactor>
</comment>
<comment type="caution">
    <text evidence="8">The sequence shown here is derived from an EMBL/GenBank/DDBJ whole genome shotgun (WGS) entry which is preliminary data.</text>
</comment>
<evidence type="ECO:0000256" key="1">
    <source>
        <dbReference type="ARBA" id="ARBA00001917"/>
    </source>
</evidence>
<dbReference type="SUPFAM" id="SSF55469">
    <property type="entry name" value="FMN-dependent nitroreductase-like"/>
    <property type="match status" value="1"/>
</dbReference>
<dbReference type="Gene3D" id="3.40.109.10">
    <property type="entry name" value="NADH Oxidase"/>
    <property type="match status" value="1"/>
</dbReference>
<keyword evidence="3" id="KW-0285">Flavoprotein</keyword>
<sequence length="174" mass="19201">MENEVLKAIKERRSIRRFKADQITDEELKTVLEAGTWAATGHGTQEPFIIAVQNPEICAQLRKMNADIMGVESDPYYGAPTIVIVLAPESNVNGVKDGSLILGNMMLAAHSIGLSSCWINREDGMFASEEGKKLMKDWNLPEGLMGVGALALGYASAHPHTVKPRKEDYYRIIK</sequence>